<dbReference type="PANTHER" id="PTHR24353">
    <property type="entry name" value="CYCLIC NUCLEOTIDE-DEPENDENT PROTEIN KINASE"/>
    <property type="match status" value="1"/>
</dbReference>
<dbReference type="EMBL" id="PJQM01007483">
    <property type="protein sequence ID" value="RCH78118.1"/>
    <property type="molecule type" value="Genomic_DNA"/>
</dbReference>
<dbReference type="InterPro" id="IPR011009">
    <property type="entry name" value="Kinase-like_dom_sf"/>
</dbReference>
<dbReference type="Proteomes" id="UP000253551">
    <property type="component" value="Unassembled WGS sequence"/>
</dbReference>
<evidence type="ECO:0000256" key="7">
    <source>
        <dbReference type="ARBA" id="ARBA00047292"/>
    </source>
</evidence>
<dbReference type="Pfam" id="PF00069">
    <property type="entry name" value="Pkinase"/>
    <property type="match status" value="1"/>
</dbReference>
<dbReference type="GO" id="GO:0005634">
    <property type="term" value="C:nucleus"/>
    <property type="evidence" value="ECO:0007669"/>
    <property type="project" value="TreeGrafter"/>
</dbReference>
<dbReference type="GO" id="GO:0004691">
    <property type="term" value="F:cAMP-dependent protein kinase activity"/>
    <property type="evidence" value="ECO:0007669"/>
    <property type="project" value="UniProtKB-EC"/>
</dbReference>
<dbReference type="InterPro" id="IPR000719">
    <property type="entry name" value="Prot_kinase_dom"/>
</dbReference>
<keyword evidence="5" id="KW-0418">Kinase</keyword>
<dbReference type="Gene3D" id="1.10.510.10">
    <property type="entry name" value="Transferase(Phosphotransferase) domain 1"/>
    <property type="match status" value="1"/>
</dbReference>
<evidence type="ECO:0000256" key="5">
    <source>
        <dbReference type="ARBA" id="ARBA00022777"/>
    </source>
</evidence>
<keyword evidence="4" id="KW-0547">Nucleotide-binding</keyword>
<dbReference type="GO" id="GO:0005829">
    <property type="term" value="C:cytosol"/>
    <property type="evidence" value="ECO:0007669"/>
    <property type="project" value="TreeGrafter"/>
</dbReference>
<feature type="domain" description="Protein kinase" evidence="9">
    <location>
        <begin position="1"/>
        <end position="128"/>
    </location>
</feature>
<comment type="catalytic activity">
    <reaction evidence="7">
        <text>L-threonyl-[protein] + ATP = O-phospho-L-threonyl-[protein] + ADP + H(+)</text>
        <dbReference type="Rhea" id="RHEA:46608"/>
        <dbReference type="Rhea" id="RHEA-COMP:11060"/>
        <dbReference type="Rhea" id="RHEA-COMP:11605"/>
        <dbReference type="ChEBI" id="CHEBI:15378"/>
        <dbReference type="ChEBI" id="CHEBI:30013"/>
        <dbReference type="ChEBI" id="CHEBI:30616"/>
        <dbReference type="ChEBI" id="CHEBI:61977"/>
        <dbReference type="ChEBI" id="CHEBI:456216"/>
        <dbReference type="EC" id="2.7.11.11"/>
    </reaction>
</comment>
<protein>
    <recommendedName>
        <fullName evidence="1">cAMP-dependent protein kinase</fullName>
        <ecNumber evidence="1">2.7.11.11</ecNumber>
    </recommendedName>
</protein>
<evidence type="ECO:0000313" key="11">
    <source>
        <dbReference type="Proteomes" id="UP000253551"/>
    </source>
</evidence>
<comment type="caution">
    <text evidence="10">The sequence shown here is derived from an EMBL/GenBank/DDBJ whole genome shotgun (WGS) entry which is preliminary data.</text>
</comment>
<dbReference type="STRING" id="4846.A0A367IKD6"/>
<keyword evidence="6" id="KW-0067">ATP-binding</keyword>
<name>A0A367IKD6_RHIST</name>
<dbReference type="EC" id="2.7.11.11" evidence="1"/>
<dbReference type="GO" id="GO:0005952">
    <property type="term" value="C:cAMP-dependent protein kinase complex"/>
    <property type="evidence" value="ECO:0007669"/>
    <property type="project" value="TreeGrafter"/>
</dbReference>
<evidence type="ECO:0000256" key="3">
    <source>
        <dbReference type="ARBA" id="ARBA00022679"/>
    </source>
</evidence>
<evidence type="ECO:0000256" key="4">
    <source>
        <dbReference type="ARBA" id="ARBA00022741"/>
    </source>
</evidence>
<dbReference type="PANTHER" id="PTHR24353:SF153">
    <property type="entry name" value="CAMP-DEPENDENT PROTEIN KINASE CATALYTIC SUBUNIT 1"/>
    <property type="match status" value="1"/>
</dbReference>
<dbReference type="GO" id="GO:0005524">
    <property type="term" value="F:ATP binding"/>
    <property type="evidence" value="ECO:0007669"/>
    <property type="project" value="UniProtKB-KW"/>
</dbReference>
<accession>A0A367IKD6</accession>
<evidence type="ECO:0000256" key="8">
    <source>
        <dbReference type="ARBA" id="ARBA00047454"/>
    </source>
</evidence>
<dbReference type="OrthoDB" id="63267at2759"/>
<organism evidence="10 11">
    <name type="scientific">Rhizopus stolonifer</name>
    <name type="common">Rhizopus nigricans</name>
    <dbReference type="NCBI Taxonomy" id="4846"/>
    <lineage>
        <taxon>Eukaryota</taxon>
        <taxon>Fungi</taxon>
        <taxon>Fungi incertae sedis</taxon>
        <taxon>Mucoromycota</taxon>
        <taxon>Mucoromycotina</taxon>
        <taxon>Mucoromycetes</taxon>
        <taxon>Mucorales</taxon>
        <taxon>Mucorineae</taxon>
        <taxon>Rhizopodaceae</taxon>
        <taxon>Rhizopus</taxon>
    </lineage>
</organism>
<keyword evidence="2" id="KW-0723">Serine/threonine-protein kinase</keyword>
<evidence type="ECO:0000313" key="10">
    <source>
        <dbReference type="EMBL" id="RCH78118.1"/>
    </source>
</evidence>
<dbReference type="PROSITE" id="PS50011">
    <property type="entry name" value="PROTEIN_KINASE_DOM"/>
    <property type="match status" value="1"/>
</dbReference>
<evidence type="ECO:0000256" key="2">
    <source>
        <dbReference type="ARBA" id="ARBA00022527"/>
    </source>
</evidence>
<keyword evidence="3" id="KW-0808">Transferase</keyword>
<dbReference type="SUPFAM" id="SSF56112">
    <property type="entry name" value="Protein kinase-like (PK-like)"/>
    <property type="match status" value="1"/>
</dbReference>
<evidence type="ECO:0000256" key="1">
    <source>
        <dbReference type="ARBA" id="ARBA00012444"/>
    </source>
</evidence>
<comment type="catalytic activity">
    <reaction evidence="8">
        <text>L-seryl-[protein] + ATP = O-phospho-L-seryl-[protein] + ADP + H(+)</text>
        <dbReference type="Rhea" id="RHEA:17989"/>
        <dbReference type="Rhea" id="RHEA-COMP:9863"/>
        <dbReference type="Rhea" id="RHEA-COMP:11604"/>
        <dbReference type="ChEBI" id="CHEBI:15378"/>
        <dbReference type="ChEBI" id="CHEBI:29999"/>
        <dbReference type="ChEBI" id="CHEBI:30616"/>
        <dbReference type="ChEBI" id="CHEBI:83421"/>
        <dbReference type="ChEBI" id="CHEBI:456216"/>
        <dbReference type="EC" id="2.7.11.11"/>
    </reaction>
</comment>
<keyword evidence="11" id="KW-1185">Reference proteome</keyword>
<dbReference type="SMART" id="SM00220">
    <property type="entry name" value="S_TKc"/>
    <property type="match status" value="1"/>
</dbReference>
<proteinExistence type="predicted"/>
<evidence type="ECO:0000259" key="9">
    <source>
        <dbReference type="PROSITE" id="PS50011"/>
    </source>
</evidence>
<reference evidence="10 11" key="1">
    <citation type="journal article" date="2018" name="G3 (Bethesda)">
        <title>Phylogenetic and Phylogenomic Definition of Rhizopus Species.</title>
        <authorList>
            <person name="Gryganskyi A.P."/>
            <person name="Golan J."/>
            <person name="Dolatabadi S."/>
            <person name="Mondo S."/>
            <person name="Robb S."/>
            <person name="Idnurm A."/>
            <person name="Muszewska A."/>
            <person name="Steczkiewicz K."/>
            <person name="Masonjones S."/>
            <person name="Liao H.L."/>
            <person name="Gajdeczka M.T."/>
            <person name="Anike F."/>
            <person name="Vuek A."/>
            <person name="Anishchenko I.M."/>
            <person name="Voigt K."/>
            <person name="de Hoog G.S."/>
            <person name="Smith M.E."/>
            <person name="Heitman J."/>
            <person name="Vilgalys R."/>
            <person name="Stajich J.E."/>
        </authorList>
    </citation>
    <scope>NUCLEOTIDE SEQUENCE [LARGE SCALE GENOMIC DNA]</scope>
    <source>
        <strain evidence="10 11">LSU 92-RS-03</strain>
    </source>
</reference>
<sequence length="138" mass="15537">MLDSQGHIKLIDFGFAKIVHDMTSTLCGTPDYLAPEIIKARGYTKAVDWWALGVLIYEMLVGYAPFAAATPLELYENILLCDIHGWANMTPEAKDLVQGLLQTRPSERYNVQDIKKKNEPPLLSHSFVTQEPMKNLSD</sequence>
<dbReference type="AlphaFoldDB" id="A0A367IKD6"/>
<evidence type="ECO:0000256" key="6">
    <source>
        <dbReference type="ARBA" id="ARBA00022840"/>
    </source>
</evidence>
<gene>
    <name evidence="10" type="ORF">CU098_005923</name>
</gene>